<reference evidence="2 3" key="1">
    <citation type="journal article" date="2016" name="Nat. Commun.">
        <title>Thousands of microbial genomes shed light on interconnected biogeochemical processes in an aquifer system.</title>
        <authorList>
            <person name="Anantharaman K."/>
            <person name="Brown C.T."/>
            <person name="Hug L.A."/>
            <person name="Sharon I."/>
            <person name="Castelle C.J."/>
            <person name="Probst A.J."/>
            <person name="Thomas B.C."/>
            <person name="Singh A."/>
            <person name="Wilkins M.J."/>
            <person name="Karaoz U."/>
            <person name="Brodie E.L."/>
            <person name="Williams K.H."/>
            <person name="Hubbard S.S."/>
            <person name="Banfield J.F."/>
        </authorList>
    </citation>
    <scope>NUCLEOTIDE SEQUENCE [LARGE SCALE GENOMIC DNA]</scope>
</reference>
<evidence type="ECO:0000313" key="3">
    <source>
        <dbReference type="Proteomes" id="UP000176260"/>
    </source>
</evidence>
<dbReference type="AlphaFoldDB" id="A0A1G1XQ94"/>
<proteinExistence type="predicted"/>
<keyword evidence="1" id="KW-0472">Membrane</keyword>
<dbReference type="Proteomes" id="UP000176260">
    <property type="component" value="Unassembled WGS sequence"/>
</dbReference>
<accession>A0A1G1XQ94</accession>
<keyword evidence="1" id="KW-0812">Transmembrane</keyword>
<gene>
    <name evidence="2" type="ORF">A2Y67_01720</name>
</gene>
<evidence type="ECO:0008006" key="4">
    <source>
        <dbReference type="Google" id="ProtNLM"/>
    </source>
</evidence>
<comment type="caution">
    <text evidence="2">The sequence shown here is derived from an EMBL/GenBank/DDBJ whole genome shotgun (WGS) entry which is preliminary data.</text>
</comment>
<protein>
    <recommendedName>
        <fullName evidence="4">Type II secretion system protein GspG C-terminal domain-containing protein</fullName>
    </recommendedName>
</protein>
<keyword evidence="1" id="KW-1133">Transmembrane helix</keyword>
<evidence type="ECO:0000313" key="2">
    <source>
        <dbReference type="EMBL" id="OGY42215.1"/>
    </source>
</evidence>
<feature type="transmembrane region" description="Helical" evidence="1">
    <location>
        <begin position="12"/>
        <end position="31"/>
    </location>
</feature>
<evidence type="ECO:0000256" key="1">
    <source>
        <dbReference type="SAM" id="Phobius"/>
    </source>
</evidence>
<dbReference type="EMBL" id="MHIA01000016">
    <property type="protein sequence ID" value="OGY42215.1"/>
    <property type="molecule type" value="Genomic_DNA"/>
</dbReference>
<sequence>MHNQAMTKIEILLVISICSLIIIFDIFYISYLDNKSRDIQILSEVKQIQSGLDLFFLSNNYYPESKEAMELNDDYVGTEKLCPEGFKRSADKCSRVILDPVPNFFLNKDNKYIYKSAGDKLNYQLEFVLKTNNKKLGLVKGKNCATNTQILSQPCF</sequence>
<organism evidence="2 3">
    <name type="scientific">Candidatus Buchananbacteria bacterium RBG_13_39_9</name>
    <dbReference type="NCBI Taxonomy" id="1797531"/>
    <lineage>
        <taxon>Bacteria</taxon>
        <taxon>Candidatus Buchananiibacteriota</taxon>
    </lineage>
</organism>
<name>A0A1G1XQ94_9BACT</name>